<dbReference type="RefSeq" id="WP_377329751.1">
    <property type="nucleotide sequence ID" value="NZ_JBHSNG010000031.1"/>
</dbReference>
<sequence>MNAERLPILVEKAVRDAGLDLIELSADGGFYARVSGSHACAWIRIDEGDIWVALPVADGGRLGLMDIGARSLPSGMSTIGRTASARSLYLTLHAACVLQLNTPIQLSARVEERLAAIAETERTAEVRQRIGQDVFREALFELWVGCCAVTGTKLPPALLRASHAKPWADASDDERLDPFNGLLLAVHLDALFDAGLVAFSDDGAVLVSPDLNADTRHTFGLSLGMRLQNMSPGHLPYLRYHRHHVAHFDTRD</sequence>
<gene>
    <name evidence="2" type="ORF">ACFPPB_18295</name>
</gene>
<dbReference type="Proteomes" id="UP001596111">
    <property type="component" value="Unassembled WGS sequence"/>
</dbReference>
<dbReference type="InterPro" id="IPR003615">
    <property type="entry name" value="HNH_nuc"/>
</dbReference>
<dbReference type="EMBL" id="JBHSNG010000031">
    <property type="protein sequence ID" value="MFC5583068.1"/>
    <property type="molecule type" value="Genomic_DNA"/>
</dbReference>
<dbReference type="GO" id="GO:0004519">
    <property type="term" value="F:endonuclease activity"/>
    <property type="evidence" value="ECO:0007669"/>
    <property type="project" value="UniProtKB-KW"/>
</dbReference>
<evidence type="ECO:0000259" key="1">
    <source>
        <dbReference type="Pfam" id="PF13391"/>
    </source>
</evidence>
<proteinExistence type="predicted"/>
<keyword evidence="2" id="KW-0540">Nuclease</keyword>
<keyword evidence="3" id="KW-1185">Reference proteome</keyword>
<dbReference type="Pfam" id="PF13391">
    <property type="entry name" value="HNH_2"/>
    <property type="match status" value="1"/>
</dbReference>
<name>A0ABW0T1L2_9GAMM</name>
<evidence type="ECO:0000313" key="3">
    <source>
        <dbReference type="Proteomes" id="UP001596111"/>
    </source>
</evidence>
<organism evidence="2 3">
    <name type="scientific">Rhodanobacter terrae</name>
    <dbReference type="NCBI Taxonomy" id="418647"/>
    <lineage>
        <taxon>Bacteria</taxon>
        <taxon>Pseudomonadati</taxon>
        <taxon>Pseudomonadota</taxon>
        <taxon>Gammaproteobacteria</taxon>
        <taxon>Lysobacterales</taxon>
        <taxon>Rhodanobacteraceae</taxon>
        <taxon>Rhodanobacter</taxon>
    </lineage>
</organism>
<evidence type="ECO:0000313" key="2">
    <source>
        <dbReference type="EMBL" id="MFC5583068.1"/>
    </source>
</evidence>
<protein>
    <submittedName>
        <fullName evidence="2">HNH endonuclease</fullName>
    </submittedName>
</protein>
<feature type="domain" description="HNH nuclease" evidence="1">
    <location>
        <begin position="147"/>
        <end position="199"/>
    </location>
</feature>
<comment type="caution">
    <text evidence="2">The sequence shown here is derived from an EMBL/GenBank/DDBJ whole genome shotgun (WGS) entry which is preliminary data.</text>
</comment>
<reference evidence="3" key="1">
    <citation type="journal article" date="2019" name="Int. J. Syst. Evol. Microbiol.">
        <title>The Global Catalogue of Microorganisms (GCM) 10K type strain sequencing project: providing services to taxonomists for standard genome sequencing and annotation.</title>
        <authorList>
            <consortium name="The Broad Institute Genomics Platform"/>
            <consortium name="The Broad Institute Genome Sequencing Center for Infectious Disease"/>
            <person name="Wu L."/>
            <person name="Ma J."/>
        </authorList>
    </citation>
    <scope>NUCLEOTIDE SEQUENCE [LARGE SCALE GENOMIC DNA]</scope>
    <source>
        <strain evidence="3">CGMCC 1.13587</strain>
    </source>
</reference>
<accession>A0ABW0T1L2</accession>
<keyword evidence="2" id="KW-0378">Hydrolase</keyword>
<keyword evidence="2" id="KW-0255">Endonuclease</keyword>